<dbReference type="InterPro" id="IPR036291">
    <property type="entry name" value="NAD(P)-bd_dom_sf"/>
</dbReference>
<dbReference type="PANTHER" id="PTHR43162">
    <property type="match status" value="1"/>
</dbReference>
<gene>
    <name evidence="2" type="ORF">LDELB18P1_0898</name>
</gene>
<dbReference type="InterPro" id="IPR051604">
    <property type="entry name" value="Ergot_Alk_Oxidoreductase"/>
</dbReference>
<evidence type="ECO:0000313" key="2">
    <source>
        <dbReference type="EMBL" id="RZM16599.1"/>
    </source>
</evidence>
<protein>
    <submittedName>
        <fullName evidence="2">Oxidoreductase</fullName>
    </submittedName>
</protein>
<feature type="domain" description="NAD(P)-binding" evidence="1">
    <location>
        <begin position="8"/>
        <end position="200"/>
    </location>
</feature>
<dbReference type="EMBL" id="SETJ01000035">
    <property type="protein sequence ID" value="RZM16599.1"/>
    <property type="molecule type" value="Genomic_DNA"/>
</dbReference>
<dbReference type="Proteomes" id="UP000292818">
    <property type="component" value="Unassembled WGS sequence"/>
</dbReference>
<proteinExistence type="predicted"/>
<dbReference type="InterPro" id="IPR016040">
    <property type="entry name" value="NAD(P)-bd_dom"/>
</dbReference>
<comment type="caution">
    <text evidence="2">The sequence shown here is derived from an EMBL/GenBank/DDBJ whole genome shotgun (WGS) entry which is preliminary data.</text>
</comment>
<evidence type="ECO:0000313" key="3">
    <source>
        <dbReference type="Proteomes" id="UP000292818"/>
    </source>
</evidence>
<dbReference type="PANTHER" id="PTHR43162:SF1">
    <property type="entry name" value="PRESTALK A DIFFERENTIATION PROTEIN A"/>
    <property type="match status" value="1"/>
</dbReference>
<dbReference type="Pfam" id="PF13460">
    <property type="entry name" value="NAD_binding_10"/>
    <property type="match status" value="1"/>
</dbReference>
<dbReference type="Gene3D" id="3.40.50.720">
    <property type="entry name" value="NAD(P)-binding Rossmann-like Domain"/>
    <property type="match status" value="1"/>
</dbReference>
<name>A0A4Q7DVZ4_9LACO</name>
<dbReference type="AlphaFoldDB" id="A0A4Q7DVZ4"/>
<dbReference type="SUPFAM" id="SSF51735">
    <property type="entry name" value="NAD(P)-binding Rossmann-fold domains"/>
    <property type="match status" value="1"/>
</dbReference>
<evidence type="ECO:0000259" key="1">
    <source>
        <dbReference type="Pfam" id="PF13460"/>
    </source>
</evidence>
<accession>A0A4Q7DVZ4</accession>
<organism evidence="2 3">
    <name type="scientific">Lactobacillus delbrueckii</name>
    <dbReference type="NCBI Taxonomy" id="1584"/>
    <lineage>
        <taxon>Bacteria</taxon>
        <taxon>Bacillati</taxon>
        <taxon>Bacillota</taxon>
        <taxon>Bacilli</taxon>
        <taxon>Lactobacillales</taxon>
        <taxon>Lactobacillaceae</taxon>
        <taxon>Lactobacillus</taxon>
    </lineage>
</organism>
<sequence length="288" mass="32128">MKLLILAANGQIARIVEERILTEDKFKDVDLVLLLRRASRLQSLKDRYPDRVTLVDGDINNKQVVVDAVKGCDMIFSAVVDHDDAGNNRPTKNIIAAAEANKISRVIETSLLGIYDEVPGKFGKWNRDFCFGGNPEGSSPVNADQLLEDSGLDYTTLCLPWLNDRPEFKYSITHRHDTYVGVSGSRQSMADVVLKIVADPTFGSRDSLGIADPDTDGLTRPVYFKKNRPAQPAQCLNLLTLSVLDHHFLFGLLHPIPNYFFFYFPNNIFRNVSDGNAIDLIQTGIVDT</sequence>
<reference evidence="2 3" key="1">
    <citation type="submission" date="2019-01" db="EMBL/GenBank/DDBJ databases">
        <title>Colonization of the human gut by bovine bacteria present in Parmesan cheese.</title>
        <authorList>
            <person name="Lugli G.A."/>
            <person name="Milani C."/>
        </authorList>
    </citation>
    <scope>NUCLEOTIDE SEQUENCE [LARGE SCALE GENOMIC DNA]</scope>
    <source>
        <strain evidence="2 3">LDELB18P1</strain>
    </source>
</reference>